<dbReference type="Gene3D" id="3.30.470.20">
    <property type="entry name" value="ATP-grasp fold, B domain"/>
    <property type="match status" value="1"/>
</dbReference>
<feature type="domain" description="ATP-grasp" evidence="3">
    <location>
        <begin position="130"/>
        <end position="312"/>
    </location>
</feature>
<protein>
    <submittedName>
        <fullName evidence="4">Glutathione synthase/RimK-type ligase-like ATP-grasp enzyme</fullName>
    </submittedName>
</protein>
<dbReference type="GO" id="GO:0005737">
    <property type="term" value="C:cytoplasm"/>
    <property type="evidence" value="ECO:0007669"/>
    <property type="project" value="TreeGrafter"/>
</dbReference>
<dbReference type="RefSeq" id="WP_184752109.1">
    <property type="nucleotide sequence ID" value="NZ_BAAAJR010000001.1"/>
</dbReference>
<dbReference type="InterPro" id="IPR011761">
    <property type="entry name" value="ATP-grasp"/>
</dbReference>
<evidence type="ECO:0000313" key="4">
    <source>
        <dbReference type="EMBL" id="MBB6392930.1"/>
    </source>
</evidence>
<evidence type="ECO:0000313" key="5">
    <source>
        <dbReference type="Proteomes" id="UP000537775"/>
    </source>
</evidence>
<comment type="caution">
    <text evidence="4">The sequence shown here is derived from an EMBL/GenBank/DDBJ whole genome shotgun (WGS) entry which is preliminary data.</text>
</comment>
<dbReference type="InterPro" id="IPR048936">
    <property type="entry name" value="MvdD-like_ATPgrasp"/>
</dbReference>
<evidence type="ECO:0000256" key="1">
    <source>
        <dbReference type="PROSITE-ProRule" id="PRU00409"/>
    </source>
</evidence>
<accession>A0A7X0FSJ2</accession>
<keyword evidence="1" id="KW-0547">Nucleotide-binding</keyword>
<dbReference type="InterPro" id="IPR013651">
    <property type="entry name" value="ATP-grasp_RimK-type"/>
</dbReference>
<dbReference type="Proteomes" id="UP000537775">
    <property type="component" value="Unassembled WGS sequence"/>
</dbReference>
<evidence type="ECO:0000256" key="2">
    <source>
        <dbReference type="SAM" id="MobiDB-lite"/>
    </source>
</evidence>
<dbReference type="GO" id="GO:0009432">
    <property type="term" value="P:SOS response"/>
    <property type="evidence" value="ECO:0007669"/>
    <property type="project" value="TreeGrafter"/>
</dbReference>
<dbReference type="SUPFAM" id="SSF56059">
    <property type="entry name" value="Glutathione synthetase ATP-binding domain-like"/>
    <property type="match status" value="1"/>
</dbReference>
<dbReference type="EMBL" id="JACHML010000001">
    <property type="protein sequence ID" value="MBB6392930.1"/>
    <property type="molecule type" value="Genomic_DNA"/>
</dbReference>
<dbReference type="AlphaFoldDB" id="A0A7X0FSJ2"/>
<dbReference type="GO" id="GO:0005524">
    <property type="term" value="F:ATP binding"/>
    <property type="evidence" value="ECO:0007669"/>
    <property type="project" value="UniProtKB-UniRule"/>
</dbReference>
<sequence length="348" mass="38929">MILIESHDGDDHLAPVRSELESRGHEVVVLDTARYPVETAIAISYDDAGAQPDLRLRLGGTVHDLNACTAAWWRRAQAFTLHPELTDAEARTFAYNEAAEGLEGLRALLKVSWINDPTRDARAAHKPYQLREARRAGLTTPRTLMTNDPEAARGFLEGQGGRPTVYKSFLALEGAWRETRVLRDDEHDRLDLVQVAPVIFQEYVDGDVDLRVTVVGDVVHAAKIHSARTAYNTDYRMELATVPMEPYELPEKVRRGVIRLMRRLGLVYGAIDFRVRPDGEHVFFEINPSGQWLFIEERTGLPITRTFVDALASADRGAPHPRSAPSGCPDCEQNVPRAPRAREAEPVV</sequence>
<dbReference type="PANTHER" id="PTHR21621:SF0">
    <property type="entry name" value="BETA-CITRYLGLUTAMATE SYNTHASE B-RELATED"/>
    <property type="match status" value="1"/>
</dbReference>
<reference evidence="4 5" key="1">
    <citation type="submission" date="2020-08" db="EMBL/GenBank/DDBJ databases">
        <title>Sequencing the genomes of 1000 actinobacteria strains.</title>
        <authorList>
            <person name="Klenk H.-P."/>
        </authorList>
    </citation>
    <scope>NUCLEOTIDE SEQUENCE [LARGE SCALE GENOMIC DNA]</scope>
    <source>
        <strain evidence="4 5">DSM 12511</strain>
    </source>
</reference>
<dbReference type="PROSITE" id="PS50975">
    <property type="entry name" value="ATP_GRASP"/>
    <property type="match status" value="1"/>
</dbReference>
<keyword evidence="5" id="KW-1185">Reference proteome</keyword>
<dbReference type="GO" id="GO:0018169">
    <property type="term" value="F:ribosomal S6-glutamic acid ligase activity"/>
    <property type="evidence" value="ECO:0007669"/>
    <property type="project" value="TreeGrafter"/>
</dbReference>
<name>A0A7X0FSJ2_9MICO</name>
<proteinExistence type="predicted"/>
<dbReference type="Pfam" id="PF08443">
    <property type="entry name" value="RimK"/>
    <property type="match status" value="1"/>
</dbReference>
<gene>
    <name evidence="4" type="ORF">HD594_003243</name>
</gene>
<dbReference type="Pfam" id="PF21068">
    <property type="entry name" value="ATPgraspMvdD"/>
    <property type="match status" value="1"/>
</dbReference>
<evidence type="ECO:0000259" key="3">
    <source>
        <dbReference type="PROSITE" id="PS50975"/>
    </source>
</evidence>
<dbReference type="PANTHER" id="PTHR21621">
    <property type="entry name" value="RIBOSOMAL PROTEIN S6 MODIFICATION PROTEIN"/>
    <property type="match status" value="1"/>
</dbReference>
<keyword evidence="4" id="KW-0436">Ligase</keyword>
<feature type="region of interest" description="Disordered" evidence="2">
    <location>
        <begin position="314"/>
        <end position="348"/>
    </location>
</feature>
<organism evidence="4 5">
    <name type="scientific">Microbacterium thalassium</name>
    <dbReference type="NCBI Taxonomy" id="362649"/>
    <lineage>
        <taxon>Bacteria</taxon>
        <taxon>Bacillati</taxon>
        <taxon>Actinomycetota</taxon>
        <taxon>Actinomycetes</taxon>
        <taxon>Micrococcales</taxon>
        <taxon>Microbacteriaceae</taxon>
        <taxon>Microbacterium</taxon>
    </lineage>
</organism>
<dbReference type="GO" id="GO:0046872">
    <property type="term" value="F:metal ion binding"/>
    <property type="evidence" value="ECO:0007669"/>
    <property type="project" value="InterPro"/>
</dbReference>
<keyword evidence="1" id="KW-0067">ATP-binding</keyword>